<sequence length="492" mass="55508">MLQIAVITVAVLLFVTSIAARWGKNSNNVKITMLPGAQLPKGSWSLPWIGETIAFYSQGPYKFYSQHIARYGDIFRTHLMGNPTIVTSTPEAARFVLATQHKSFTTFDYPSVSRLLSIPSAAVSQEMPPGKILKTIHDSMHFELVRDKIAKIDKITRWVLSSWDKQPFVFTYQEAKKLAFHAVLDSIAGMAPSPETMKLMDDFGYVIKGMGTSMPFNIPGTSYHMALEKGQQVFEALSPVVKKRRLEKSQEKCTLDLLMEIENANGEKISDDSLQSHLCGLMFAGFHSSAVLFVWLVKFLGENQEILQQVKAEQDTIRMGKISPEDPLSWTDIINMPLTSTVFQETLRMASIVPFLTRRAKEDINYEGIQIPKSWLVHVGIQNFHLGPEYHKDPLKFDPSRFQAPAKPAAFLPFGNGASMCPGRELIKFEALVFVHYLVTTYRMLLRVSLHYCMTWHSWERIGSEQGIDHWPIPIVKGGLPIKVAKLNKSVT</sequence>
<comment type="caution">
    <text evidence="1">The sequence shown here is derived from an EMBL/GenBank/DDBJ whole genome shotgun (WGS) entry which is preliminary data.</text>
</comment>
<gene>
    <name evidence="1" type="ORF">O6H91_09G041600</name>
</gene>
<keyword evidence="2" id="KW-1185">Reference proteome</keyword>
<dbReference type="EMBL" id="CM055100">
    <property type="protein sequence ID" value="KAJ7543521.1"/>
    <property type="molecule type" value="Genomic_DNA"/>
</dbReference>
<protein>
    <submittedName>
        <fullName evidence="1">Uncharacterized protein</fullName>
    </submittedName>
</protein>
<accession>A0ACC2CND3</accession>
<evidence type="ECO:0000313" key="2">
    <source>
        <dbReference type="Proteomes" id="UP001162992"/>
    </source>
</evidence>
<organism evidence="1 2">
    <name type="scientific">Diphasiastrum complanatum</name>
    <name type="common">Issler's clubmoss</name>
    <name type="synonym">Lycopodium complanatum</name>
    <dbReference type="NCBI Taxonomy" id="34168"/>
    <lineage>
        <taxon>Eukaryota</taxon>
        <taxon>Viridiplantae</taxon>
        <taxon>Streptophyta</taxon>
        <taxon>Embryophyta</taxon>
        <taxon>Tracheophyta</taxon>
        <taxon>Lycopodiopsida</taxon>
        <taxon>Lycopodiales</taxon>
        <taxon>Lycopodiaceae</taxon>
        <taxon>Lycopodioideae</taxon>
        <taxon>Diphasiastrum</taxon>
    </lineage>
</organism>
<name>A0ACC2CND3_DIPCM</name>
<evidence type="ECO:0000313" key="1">
    <source>
        <dbReference type="EMBL" id="KAJ7543521.1"/>
    </source>
</evidence>
<reference evidence="2" key="1">
    <citation type="journal article" date="2024" name="Proc. Natl. Acad. Sci. U.S.A.">
        <title>Extraordinary preservation of gene collinearity over three hundred million years revealed in homosporous lycophytes.</title>
        <authorList>
            <person name="Li C."/>
            <person name="Wickell D."/>
            <person name="Kuo L.Y."/>
            <person name="Chen X."/>
            <person name="Nie B."/>
            <person name="Liao X."/>
            <person name="Peng D."/>
            <person name="Ji J."/>
            <person name="Jenkins J."/>
            <person name="Williams M."/>
            <person name="Shu S."/>
            <person name="Plott C."/>
            <person name="Barry K."/>
            <person name="Rajasekar S."/>
            <person name="Grimwood J."/>
            <person name="Han X."/>
            <person name="Sun S."/>
            <person name="Hou Z."/>
            <person name="He W."/>
            <person name="Dai G."/>
            <person name="Sun C."/>
            <person name="Schmutz J."/>
            <person name="Leebens-Mack J.H."/>
            <person name="Li F.W."/>
            <person name="Wang L."/>
        </authorList>
    </citation>
    <scope>NUCLEOTIDE SEQUENCE [LARGE SCALE GENOMIC DNA]</scope>
    <source>
        <strain evidence="2">cv. PW_Plant_1</strain>
    </source>
</reference>
<proteinExistence type="predicted"/>
<dbReference type="Proteomes" id="UP001162992">
    <property type="component" value="Chromosome 9"/>
</dbReference>